<evidence type="ECO:0000313" key="2">
    <source>
        <dbReference type="EMBL" id="HGB25249.1"/>
    </source>
</evidence>
<sequence>MARKKFIVRIDKDGSVRLPRTLLKELGVEAGTYAVIYREGSALVIRFKAKRSSLRLGRQVTTEEMELLIREALDELVAARWES</sequence>
<name>A0A7C3SM39_THEPE</name>
<dbReference type="SMART" id="SM00966">
    <property type="entry name" value="SpoVT_AbrB"/>
    <property type="match status" value="1"/>
</dbReference>
<dbReference type="InterPro" id="IPR037914">
    <property type="entry name" value="SpoVT-AbrB_sf"/>
</dbReference>
<evidence type="ECO:0000259" key="1">
    <source>
        <dbReference type="SMART" id="SM00966"/>
    </source>
</evidence>
<accession>A0A7C3SM39</accession>
<comment type="caution">
    <text evidence="2">The sequence shown here is derived from an EMBL/GenBank/DDBJ whole genome shotgun (WGS) entry which is preliminary data.</text>
</comment>
<dbReference type="AlphaFoldDB" id="A0A7C3SM39"/>
<dbReference type="EMBL" id="DTIB01000091">
    <property type="protein sequence ID" value="HGB25249.1"/>
    <property type="molecule type" value="Genomic_DNA"/>
</dbReference>
<organism evidence="2">
    <name type="scientific">Thermofilum pendens</name>
    <dbReference type="NCBI Taxonomy" id="2269"/>
    <lineage>
        <taxon>Archaea</taxon>
        <taxon>Thermoproteota</taxon>
        <taxon>Thermoprotei</taxon>
        <taxon>Thermofilales</taxon>
        <taxon>Thermofilaceae</taxon>
        <taxon>Thermofilum</taxon>
    </lineage>
</organism>
<dbReference type="GO" id="GO:0003677">
    <property type="term" value="F:DNA binding"/>
    <property type="evidence" value="ECO:0007669"/>
    <property type="project" value="UniProtKB-KW"/>
</dbReference>
<gene>
    <name evidence="2" type="ORF">ENV88_04290</name>
</gene>
<dbReference type="InterPro" id="IPR007159">
    <property type="entry name" value="SpoVT-AbrB_dom"/>
</dbReference>
<proteinExistence type="predicted"/>
<reference evidence="2" key="1">
    <citation type="journal article" date="2020" name="mSystems">
        <title>Genome- and Community-Level Interaction Insights into Carbon Utilization and Element Cycling Functions of Hydrothermarchaeota in Hydrothermal Sediment.</title>
        <authorList>
            <person name="Zhou Z."/>
            <person name="Liu Y."/>
            <person name="Xu W."/>
            <person name="Pan J."/>
            <person name="Luo Z.H."/>
            <person name="Li M."/>
        </authorList>
    </citation>
    <scope>NUCLEOTIDE SEQUENCE [LARGE SCALE GENOMIC DNA]</scope>
    <source>
        <strain evidence="2">SpSt-8</strain>
    </source>
</reference>
<dbReference type="SUPFAM" id="SSF89447">
    <property type="entry name" value="AbrB/MazE/MraZ-like"/>
    <property type="match status" value="1"/>
</dbReference>
<protein>
    <submittedName>
        <fullName evidence="2">AbrB/MazE/SpoVT family DNA-binding domain-containing protein</fullName>
    </submittedName>
</protein>
<feature type="domain" description="SpoVT-AbrB" evidence="1">
    <location>
        <begin position="8"/>
        <end position="54"/>
    </location>
</feature>
<keyword evidence="2" id="KW-0238">DNA-binding</keyword>